<gene>
    <name evidence="2" type="ORF">NDU88_002515</name>
</gene>
<reference evidence="2" key="1">
    <citation type="journal article" date="2022" name="bioRxiv">
        <title>Sequencing and chromosome-scale assembly of the giantPleurodeles waltlgenome.</title>
        <authorList>
            <person name="Brown T."/>
            <person name="Elewa A."/>
            <person name="Iarovenko S."/>
            <person name="Subramanian E."/>
            <person name="Araus A.J."/>
            <person name="Petzold A."/>
            <person name="Susuki M."/>
            <person name="Suzuki K.-i.T."/>
            <person name="Hayashi T."/>
            <person name="Toyoda A."/>
            <person name="Oliveira C."/>
            <person name="Osipova E."/>
            <person name="Leigh N.D."/>
            <person name="Simon A."/>
            <person name="Yun M.H."/>
        </authorList>
    </citation>
    <scope>NUCLEOTIDE SEQUENCE</scope>
    <source>
        <strain evidence="2">20211129_DDA</strain>
        <tissue evidence="2">Liver</tissue>
    </source>
</reference>
<keyword evidence="3" id="KW-1185">Reference proteome</keyword>
<sequence>MGAVALPARARGPLCLRGPKATGDSGEPETRSIVAEQVHLRQMTDGLFPPPPSAAMKTPGEFGLLSPSYA</sequence>
<evidence type="ECO:0000313" key="2">
    <source>
        <dbReference type="EMBL" id="KAJ1149710.1"/>
    </source>
</evidence>
<feature type="region of interest" description="Disordered" evidence="1">
    <location>
        <begin position="45"/>
        <end position="70"/>
    </location>
</feature>
<organism evidence="2 3">
    <name type="scientific">Pleurodeles waltl</name>
    <name type="common">Iberian ribbed newt</name>
    <dbReference type="NCBI Taxonomy" id="8319"/>
    <lineage>
        <taxon>Eukaryota</taxon>
        <taxon>Metazoa</taxon>
        <taxon>Chordata</taxon>
        <taxon>Craniata</taxon>
        <taxon>Vertebrata</taxon>
        <taxon>Euteleostomi</taxon>
        <taxon>Amphibia</taxon>
        <taxon>Batrachia</taxon>
        <taxon>Caudata</taxon>
        <taxon>Salamandroidea</taxon>
        <taxon>Salamandridae</taxon>
        <taxon>Pleurodelinae</taxon>
        <taxon>Pleurodeles</taxon>
    </lineage>
</organism>
<protein>
    <submittedName>
        <fullName evidence="2">Uncharacterized protein</fullName>
    </submittedName>
</protein>
<evidence type="ECO:0000313" key="3">
    <source>
        <dbReference type="Proteomes" id="UP001066276"/>
    </source>
</evidence>
<accession>A0AAV7RE05</accession>
<dbReference type="AlphaFoldDB" id="A0AAV7RE05"/>
<dbReference type="EMBL" id="JANPWB010000009">
    <property type="protein sequence ID" value="KAJ1149710.1"/>
    <property type="molecule type" value="Genomic_DNA"/>
</dbReference>
<comment type="caution">
    <text evidence="2">The sequence shown here is derived from an EMBL/GenBank/DDBJ whole genome shotgun (WGS) entry which is preliminary data.</text>
</comment>
<name>A0AAV7RE05_PLEWA</name>
<dbReference type="Proteomes" id="UP001066276">
    <property type="component" value="Chromosome 5"/>
</dbReference>
<proteinExistence type="predicted"/>
<evidence type="ECO:0000256" key="1">
    <source>
        <dbReference type="SAM" id="MobiDB-lite"/>
    </source>
</evidence>